<dbReference type="Gene3D" id="1.20.120.520">
    <property type="entry name" value="nmb1532 protein domain like"/>
    <property type="match status" value="1"/>
</dbReference>
<organism evidence="1 2">
    <name type="scientific">Rhizobium lusitanum</name>
    <dbReference type="NCBI Taxonomy" id="293958"/>
    <lineage>
        <taxon>Bacteria</taxon>
        <taxon>Pseudomonadati</taxon>
        <taxon>Pseudomonadota</taxon>
        <taxon>Alphaproteobacteria</taxon>
        <taxon>Hyphomicrobiales</taxon>
        <taxon>Rhizobiaceae</taxon>
        <taxon>Rhizobium/Agrobacterium group</taxon>
        <taxon>Rhizobium</taxon>
    </lineage>
</organism>
<evidence type="ECO:0000313" key="1">
    <source>
        <dbReference type="EMBL" id="MBB6486600.1"/>
    </source>
</evidence>
<dbReference type="Proteomes" id="UP000565576">
    <property type="component" value="Unassembled WGS sequence"/>
</dbReference>
<sequence>MGHEFSLTSIPDLNGRYDIYGAVHKGLRKAGCDLLGRLGTADSHDAQETALLIGDLRNYLMLAASHVSHEDENIHVELAAKGVSTVKVDEQHDDHRTAFGELEELIVAWERAWPSHKPACGRKLYLAFAAYMADDLAHMHEEETMTAPLLWRNFTDNEILGIEMSIIASLPPEMSMAFMRMMIPAINPVERATLLGAMKKDAPPDIFQAVIDFAVRPSLSASDFTQLADALKLAA</sequence>
<dbReference type="InterPro" id="IPR045808">
    <property type="entry name" value="Hr_FBXL5"/>
</dbReference>
<reference evidence="1 2" key="1">
    <citation type="submission" date="2020-08" db="EMBL/GenBank/DDBJ databases">
        <title>Genomic Encyclopedia of Type Strains, Phase IV (KMG-V): Genome sequencing to study the core and pangenomes of soil and plant-associated prokaryotes.</title>
        <authorList>
            <person name="Whitman W."/>
        </authorList>
    </citation>
    <scope>NUCLEOTIDE SEQUENCE [LARGE SCALE GENOMIC DNA]</scope>
    <source>
        <strain evidence="1 2">SEMIA 4060</strain>
    </source>
</reference>
<evidence type="ECO:0000313" key="2">
    <source>
        <dbReference type="Proteomes" id="UP000565576"/>
    </source>
</evidence>
<comment type="caution">
    <text evidence="1">The sequence shown here is derived from an EMBL/GenBank/DDBJ whole genome shotgun (WGS) entry which is preliminary data.</text>
</comment>
<gene>
    <name evidence="1" type="ORF">GGD46_003899</name>
</gene>
<dbReference type="CDD" id="cd12109">
    <property type="entry name" value="Hr_FBXL5"/>
    <property type="match status" value="1"/>
</dbReference>
<proteinExistence type="predicted"/>
<protein>
    <recommendedName>
        <fullName evidence="3">Hemerythrin-like domain-containing protein</fullName>
    </recommendedName>
</protein>
<dbReference type="GO" id="GO:0006879">
    <property type="term" value="P:intracellular iron ion homeostasis"/>
    <property type="evidence" value="ECO:0007669"/>
    <property type="project" value="InterPro"/>
</dbReference>
<accession>A0A7X0ISY9</accession>
<evidence type="ECO:0008006" key="3">
    <source>
        <dbReference type="Google" id="ProtNLM"/>
    </source>
</evidence>
<dbReference type="RefSeq" id="WP_184706729.1">
    <property type="nucleotide sequence ID" value="NZ_JACHBG010000009.1"/>
</dbReference>
<name>A0A7X0ISY9_9HYPH</name>
<dbReference type="AlphaFoldDB" id="A0A7X0ISY9"/>
<dbReference type="EMBL" id="JACHBG010000009">
    <property type="protein sequence ID" value="MBB6486600.1"/>
    <property type="molecule type" value="Genomic_DNA"/>
</dbReference>